<evidence type="ECO:0000313" key="1">
    <source>
        <dbReference type="EMBL" id="KAI7955332.1"/>
    </source>
</evidence>
<proteinExistence type="predicted"/>
<sequence length="77" mass="8668">MEVDYAASTIRAATELPATHHVESIEQAVMRQLRCFGKFRNSLACLQDLTLVDGRWGSKEPGNPSQCVGFRVRRYPT</sequence>
<comment type="caution">
    <text evidence="1">The sequence shown here is derived from an EMBL/GenBank/DDBJ whole genome shotgun (WGS) entry which is preliminary data.</text>
</comment>
<reference evidence="2" key="2">
    <citation type="journal article" date="2018" name="Mol. Plant Microbe Interact.">
        <title>Genome sequence resources for the wheat stripe rust pathogen (Puccinia striiformis f. sp. tritici) and the barley stripe rust pathogen (Puccinia striiformis f. sp. hordei).</title>
        <authorList>
            <person name="Xia C."/>
            <person name="Wang M."/>
            <person name="Yin C."/>
            <person name="Cornejo O.E."/>
            <person name="Hulbert S.H."/>
            <person name="Chen X."/>
        </authorList>
    </citation>
    <scope>NUCLEOTIDE SEQUENCE [LARGE SCALE GENOMIC DNA]</scope>
    <source>
        <strain evidence="2">93-210</strain>
    </source>
</reference>
<reference evidence="1 2" key="3">
    <citation type="journal article" date="2022" name="Microbiol. Spectr.">
        <title>Folding features and dynamics of 3D genome architecture in plant fungal pathogens.</title>
        <authorList>
            <person name="Xia C."/>
        </authorList>
    </citation>
    <scope>NUCLEOTIDE SEQUENCE [LARGE SCALE GENOMIC DNA]</scope>
    <source>
        <strain evidence="1 2">93-210</strain>
    </source>
</reference>
<dbReference type="EMBL" id="CM045869">
    <property type="protein sequence ID" value="KAI7955332.1"/>
    <property type="molecule type" value="Genomic_DNA"/>
</dbReference>
<accession>A0ACC0EMR6</accession>
<dbReference type="Proteomes" id="UP001060170">
    <property type="component" value="Chromosome 5"/>
</dbReference>
<name>A0ACC0EMR6_9BASI</name>
<organism evidence="1 2">
    <name type="scientific">Puccinia striiformis f. sp. tritici</name>
    <dbReference type="NCBI Taxonomy" id="168172"/>
    <lineage>
        <taxon>Eukaryota</taxon>
        <taxon>Fungi</taxon>
        <taxon>Dikarya</taxon>
        <taxon>Basidiomycota</taxon>
        <taxon>Pucciniomycotina</taxon>
        <taxon>Pucciniomycetes</taxon>
        <taxon>Pucciniales</taxon>
        <taxon>Pucciniaceae</taxon>
        <taxon>Puccinia</taxon>
    </lineage>
</organism>
<gene>
    <name evidence="1" type="ORF">MJO28_005732</name>
</gene>
<evidence type="ECO:0000313" key="2">
    <source>
        <dbReference type="Proteomes" id="UP001060170"/>
    </source>
</evidence>
<reference evidence="2" key="1">
    <citation type="journal article" date="2018" name="BMC Genomics">
        <title>Genomic insights into host adaptation between the wheat stripe rust pathogen (Puccinia striiformis f. sp. tritici) and the barley stripe rust pathogen (Puccinia striiformis f. sp. hordei).</title>
        <authorList>
            <person name="Xia C."/>
            <person name="Wang M."/>
            <person name="Yin C."/>
            <person name="Cornejo O.E."/>
            <person name="Hulbert S.H."/>
            <person name="Chen X."/>
        </authorList>
    </citation>
    <scope>NUCLEOTIDE SEQUENCE [LARGE SCALE GENOMIC DNA]</scope>
    <source>
        <strain evidence="2">93-210</strain>
    </source>
</reference>
<keyword evidence="2" id="KW-1185">Reference proteome</keyword>
<protein>
    <submittedName>
        <fullName evidence="1">Uncharacterized protein</fullName>
    </submittedName>
</protein>